<name>A0A660SC07_UNCT6</name>
<dbReference type="InterPro" id="IPR019490">
    <property type="entry name" value="Glu6P/Mann6P_isomerase_C"/>
</dbReference>
<dbReference type="GO" id="GO:1901135">
    <property type="term" value="P:carbohydrate derivative metabolic process"/>
    <property type="evidence" value="ECO:0007669"/>
    <property type="project" value="InterPro"/>
</dbReference>
<dbReference type="GO" id="GO:0004347">
    <property type="term" value="F:glucose-6-phosphate isomerase activity"/>
    <property type="evidence" value="ECO:0007669"/>
    <property type="project" value="InterPro"/>
</dbReference>
<dbReference type="EMBL" id="QNBD01000281">
    <property type="protein sequence ID" value="RKX68375.1"/>
    <property type="molecule type" value="Genomic_DNA"/>
</dbReference>
<dbReference type="Proteomes" id="UP000271125">
    <property type="component" value="Unassembled WGS sequence"/>
</dbReference>
<evidence type="ECO:0000256" key="2">
    <source>
        <dbReference type="ARBA" id="ARBA00023235"/>
    </source>
</evidence>
<dbReference type="SUPFAM" id="SSF53697">
    <property type="entry name" value="SIS domain"/>
    <property type="match status" value="1"/>
</dbReference>
<dbReference type="GO" id="GO:0097367">
    <property type="term" value="F:carbohydrate derivative binding"/>
    <property type="evidence" value="ECO:0007669"/>
    <property type="project" value="InterPro"/>
</dbReference>
<dbReference type="Gene3D" id="3.40.50.10490">
    <property type="entry name" value="Glucose-6-phosphate isomerase like protein, domain 1"/>
    <property type="match status" value="2"/>
</dbReference>
<organism evidence="4 5">
    <name type="scientific">candidate division TA06 bacterium</name>
    <dbReference type="NCBI Taxonomy" id="2250710"/>
    <lineage>
        <taxon>Bacteria</taxon>
        <taxon>Bacteria division TA06</taxon>
    </lineage>
</organism>
<evidence type="ECO:0000313" key="4">
    <source>
        <dbReference type="EMBL" id="RKX68375.1"/>
    </source>
</evidence>
<accession>A0A660SC07</accession>
<comment type="similarity">
    <text evidence="1">Belongs to the PGI/PMI family.</text>
</comment>
<protein>
    <recommendedName>
        <fullName evidence="3">Bifunctional glucose-6-phosphate/mannose-6-phosphate isomerase C-terminal domain-containing protein</fullName>
    </recommendedName>
</protein>
<dbReference type="AlphaFoldDB" id="A0A660SC07"/>
<dbReference type="GO" id="GO:0005975">
    <property type="term" value="P:carbohydrate metabolic process"/>
    <property type="evidence" value="ECO:0007669"/>
    <property type="project" value="InterPro"/>
</dbReference>
<dbReference type="CDD" id="cd05637">
    <property type="entry name" value="SIS_PGI_PMI_2"/>
    <property type="match status" value="1"/>
</dbReference>
<dbReference type="GO" id="GO:0004476">
    <property type="term" value="F:mannose-6-phosphate isomerase activity"/>
    <property type="evidence" value="ECO:0007669"/>
    <property type="project" value="InterPro"/>
</dbReference>
<feature type="domain" description="Bifunctional glucose-6-phosphate/mannose-6-phosphate isomerase C-terminal" evidence="3">
    <location>
        <begin position="184"/>
        <end position="327"/>
    </location>
</feature>
<sequence length="330" mass="37665">MMILSNEKILKMTVDFPEEFNEGINDNFITLKFKPINIFYSGMGGSGVCGEVIKNLLKSKNIQVHINHSYDYFSNKFSGNDIHIFSSYSGNTEETLTAFRKAGNIGNRNIITSGGKLEEMAMEQNLQVIKLKKGYQPRIIFPYTLGAILTFLNYFKMYQDVGPKMIVEHLKAIKNDSSVHKTLKQIAASIEDNIVSIFNSFDITGVALRLSAQMNENSKLYTHISNFPECNHNEILAMEHMKKLPLKAIFIESKYDYDRIKLRMDIIRNMLKNSGIEIFCLKTDSINYLDEVVSLIYMGDMLSVYTAINRGVVAGDIDEIEDLKKELKKR</sequence>
<reference evidence="4 5" key="1">
    <citation type="submission" date="2018-06" db="EMBL/GenBank/DDBJ databases">
        <title>Extensive metabolic versatility and redundancy in microbially diverse, dynamic hydrothermal sediments.</title>
        <authorList>
            <person name="Dombrowski N."/>
            <person name="Teske A."/>
            <person name="Baker B.J."/>
        </authorList>
    </citation>
    <scope>NUCLEOTIDE SEQUENCE [LARGE SCALE GENOMIC DNA]</scope>
    <source>
        <strain evidence="4">B10_G13</strain>
    </source>
</reference>
<dbReference type="Pfam" id="PF10432">
    <property type="entry name" value="bact-PGI_C"/>
    <property type="match status" value="1"/>
</dbReference>
<evidence type="ECO:0000259" key="3">
    <source>
        <dbReference type="Pfam" id="PF10432"/>
    </source>
</evidence>
<evidence type="ECO:0000256" key="1">
    <source>
        <dbReference type="ARBA" id="ARBA00010523"/>
    </source>
</evidence>
<gene>
    <name evidence="4" type="ORF">DRP43_05700</name>
</gene>
<proteinExistence type="inferred from homology"/>
<evidence type="ECO:0000313" key="5">
    <source>
        <dbReference type="Proteomes" id="UP000271125"/>
    </source>
</evidence>
<comment type="caution">
    <text evidence="4">The sequence shown here is derived from an EMBL/GenBank/DDBJ whole genome shotgun (WGS) entry which is preliminary data.</text>
</comment>
<keyword evidence="2" id="KW-0413">Isomerase</keyword>
<dbReference type="InterPro" id="IPR046348">
    <property type="entry name" value="SIS_dom_sf"/>
</dbReference>